<organism evidence="2 3">
    <name type="scientific">Muntiacus muntjak</name>
    <name type="common">Barking deer</name>
    <name type="synonym">Indian muntjac</name>
    <dbReference type="NCBI Taxonomy" id="9888"/>
    <lineage>
        <taxon>Eukaryota</taxon>
        <taxon>Metazoa</taxon>
        <taxon>Chordata</taxon>
        <taxon>Craniata</taxon>
        <taxon>Vertebrata</taxon>
        <taxon>Euteleostomi</taxon>
        <taxon>Mammalia</taxon>
        <taxon>Eutheria</taxon>
        <taxon>Laurasiatheria</taxon>
        <taxon>Artiodactyla</taxon>
        <taxon>Ruminantia</taxon>
        <taxon>Pecora</taxon>
        <taxon>Cervidae</taxon>
        <taxon>Muntiacinae</taxon>
        <taxon>Muntiacus</taxon>
    </lineage>
</organism>
<dbReference type="InterPro" id="IPR033615">
    <property type="entry name" value="EOLA1/EOLA2"/>
</dbReference>
<accession>A0A5N3USP1</accession>
<keyword evidence="1" id="KW-0732">Signal</keyword>
<comment type="caution">
    <text evidence="2">The sequence shown here is derived from an EMBL/GenBank/DDBJ whole genome shotgun (WGS) entry which is preliminary data.</text>
</comment>
<dbReference type="AlphaFoldDB" id="A0A5N3USP1"/>
<dbReference type="EMBL" id="VCEA01001124">
    <property type="protein sequence ID" value="KAB0339776.1"/>
    <property type="molecule type" value="Genomic_DNA"/>
</dbReference>
<keyword evidence="3" id="KW-1185">Reference proteome</keyword>
<proteinExistence type="predicted"/>
<sequence length="78" mass="8817">MSPAQIQVCMWHLSLCMYIYLVDIGVTLLCPENLGPDEVEELENQWLLHPVPGRAGKDIFQVDIPEHLIPFGQEACPD</sequence>
<evidence type="ECO:0000313" key="2">
    <source>
        <dbReference type="EMBL" id="KAB0339776.1"/>
    </source>
</evidence>
<reference evidence="2 3" key="1">
    <citation type="submission" date="2019-06" db="EMBL/GenBank/DDBJ databases">
        <title>Discovery of a novel chromosome fission-fusion reversal in muntjac.</title>
        <authorList>
            <person name="Mudd A.B."/>
            <person name="Bredeson J.V."/>
            <person name="Baum R."/>
            <person name="Hockemeyer D."/>
            <person name="Rokhsar D.S."/>
        </authorList>
    </citation>
    <scope>NUCLEOTIDE SEQUENCE [LARGE SCALE GENOMIC DNA]</scope>
    <source>
        <strain evidence="2">UTSW_UCB_Mm</strain>
        <tissue evidence="2">Fibroblast cell line</tissue>
    </source>
</reference>
<gene>
    <name evidence="2" type="ORF">FD754_023672</name>
</gene>
<evidence type="ECO:0000256" key="1">
    <source>
        <dbReference type="SAM" id="SignalP"/>
    </source>
</evidence>
<dbReference type="PANTHER" id="PTHR31666:SF0">
    <property type="entry name" value="PROTEIN EOLA1-RELATED"/>
    <property type="match status" value="1"/>
</dbReference>
<feature type="chain" id="PRO_5024455110" evidence="1">
    <location>
        <begin position="25"/>
        <end position="78"/>
    </location>
</feature>
<protein>
    <submittedName>
        <fullName evidence="2">Uncharacterized protein</fullName>
    </submittedName>
</protein>
<dbReference type="PANTHER" id="PTHR31666">
    <property type="entry name" value="PROTEIN CXORF40A-RELATED"/>
    <property type="match status" value="1"/>
</dbReference>
<feature type="signal peptide" evidence="1">
    <location>
        <begin position="1"/>
        <end position="24"/>
    </location>
</feature>
<dbReference type="Proteomes" id="UP000326458">
    <property type="component" value="Unassembled WGS sequence"/>
</dbReference>
<evidence type="ECO:0000313" key="3">
    <source>
        <dbReference type="Proteomes" id="UP000326458"/>
    </source>
</evidence>
<name>A0A5N3USP1_MUNMU</name>